<keyword evidence="3" id="KW-0677">Repeat</keyword>
<evidence type="ECO:0000313" key="9">
    <source>
        <dbReference type="Proteomes" id="UP000198757"/>
    </source>
</evidence>
<dbReference type="InterPro" id="IPR011990">
    <property type="entry name" value="TPR-like_helical_dom_sf"/>
</dbReference>
<dbReference type="SUPFAM" id="SSF48452">
    <property type="entry name" value="TPR-like"/>
    <property type="match status" value="1"/>
</dbReference>
<proteinExistence type="inferred from homology"/>
<keyword evidence="7" id="KW-0732">Signal</keyword>
<dbReference type="SMART" id="SM00028">
    <property type="entry name" value="TPR"/>
    <property type="match status" value="3"/>
</dbReference>
<keyword evidence="6" id="KW-0812">Transmembrane</keyword>
<dbReference type="STRING" id="1285928.SAMN04487894_10297"/>
<keyword evidence="6" id="KW-1133">Transmembrane helix</keyword>
<dbReference type="PANTHER" id="PTHR46630">
    <property type="entry name" value="TETRATRICOPEPTIDE REPEAT PROTEIN 29"/>
    <property type="match status" value="1"/>
</dbReference>
<dbReference type="AlphaFoldDB" id="A0A1G6KV02"/>
<feature type="signal peptide" evidence="7">
    <location>
        <begin position="1"/>
        <end position="26"/>
    </location>
</feature>
<keyword evidence="2" id="KW-0963">Cytoplasm</keyword>
<feature type="chain" id="PRO_5011443353" evidence="7">
    <location>
        <begin position="27"/>
        <end position="574"/>
    </location>
</feature>
<organism evidence="8 9">
    <name type="scientific">Niabella drilacis (strain DSM 25811 / CCM 8410 / CCUG 62505 / LMG 26954 / E90)</name>
    <dbReference type="NCBI Taxonomy" id="1285928"/>
    <lineage>
        <taxon>Bacteria</taxon>
        <taxon>Pseudomonadati</taxon>
        <taxon>Bacteroidota</taxon>
        <taxon>Chitinophagia</taxon>
        <taxon>Chitinophagales</taxon>
        <taxon>Chitinophagaceae</taxon>
        <taxon>Niabella</taxon>
    </lineage>
</organism>
<keyword evidence="4" id="KW-0802">TPR repeat</keyword>
<dbReference type="PANTHER" id="PTHR46630:SF1">
    <property type="entry name" value="TETRATRICOPEPTIDE REPEAT PROTEIN 29"/>
    <property type="match status" value="1"/>
</dbReference>
<dbReference type="Pfam" id="PF13424">
    <property type="entry name" value="TPR_12"/>
    <property type="match status" value="1"/>
</dbReference>
<name>A0A1G6KV02_NIADE</name>
<feature type="transmembrane region" description="Helical" evidence="6">
    <location>
        <begin position="402"/>
        <end position="421"/>
    </location>
</feature>
<dbReference type="GO" id="GO:0005737">
    <property type="term" value="C:cytoplasm"/>
    <property type="evidence" value="ECO:0007669"/>
    <property type="project" value="UniProtKB-SubCell"/>
</dbReference>
<evidence type="ECO:0000313" key="8">
    <source>
        <dbReference type="EMBL" id="SDC34325.1"/>
    </source>
</evidence>
<dbReference type="OrthoDB" id="920116at2"/>
<evidence type="ECO:0000256" key="6">
    <source>
        <dbReference type="SAM" id="Phobius"/>
    </source>
</evidence>
<comment type="subcellular location">
    <subcellularLocation>
        <location evidence="1">Cytoplasm</location>
    </subcellularLocation>
</comment>
<evidence type="ECO:0000256" key="5">
    <source>
        <dbReference type="ARBA" id="ARBA00038253"/>
    </source>
</evidence>
<keyword evidence="9" id="KW-1185">Reference proteome</keyword>
<dbReference type="InterPro" id="IPR016032">
    <property type="entry name" value="Sig_transdc_resp-reg_C-effctor"/>
</dbReference>
<reference evidence="9" key="1">
    <citation type="submission" date="2016-10" db="EMBL/GenBank/DDBJ databases">
        <authorList>
            <person name="Varghese N."/>
            <person name="Submissions S."/>
        </authorList>
    </citation>
    <scope>NUCLEOTIDE SEQUENCE [LARGE SCALE GENOMIC DNA]</scope>
    <source>
        <strain evidence="9">DSM 25811 / CCM 8410 / LMG 26954 / E90</strain>
    </source>
</reference>
<dbReference type="InterPro" id="IPR019734">
    <property type="entry name" value="TPR_rpt"/>
</dbReference>
<dbReference type="GO" id="GO:0006355">
    <property type="term" value="P:regulation of DNA-templated transcription"/>
    <property type="evidence" value="ECO:0007669"/>
    <property type="project" value="InterPro"/>
</dbReference>
<protein>
    <submittedName>
        <fullName evidence="8">Uncharacterized protein</fullName>
    </submittedName>
</protein>
<dbReference type="GO" id="GO:0003677">
    <property type="term" value="F:DNA binding"/>
    <property type="evidence" value="ECO:0007669"/>
    <property type="project" value="InterPro"/>
</dbReference>
<dbReference type="InterPro" id="IPR051476">
    <property type="entry name" value="Bac_ResReg_Asp_Phosphatase"/>
</dbReference>
<gene>
    <name evidence="8" type="ORF">SAMN04487894_10297</name>
</gene>
<evidence type="ECO:0000256" key="1">
    <source>
        <dbReference type="ARBA" id="ARBA00004496"/>
    </source>
</evidence>
<dbReference type="EMBL" id="FMZO01000002">
    <property type="protein sequence ID" value="SDC34325.1"/>
    <property type="molecule type" value="Genomic_DNA"/>
</dbReference>
<dbReference type="Gene3D" id="1.25.40.10">
    <property type="entry name" value="Tetratricopeptide repeat domain"/>
    <property type="match status" value="2"/>
</dbReference>
<evidence type="ECO:0000256" key="7">
    <source>
        <dbReference type="SAM" id="SignalP"/>
    </source>
</evidence>
<accession>A0A1G6KV02</accession>
<evidence type="ECO:0000256" key="4">
    <source>
        <dbReference type="ARBA" id="ARBA00022803"/>
    </source>
</evidence>
<dbReference type="SUPFAM" id="SSF46894">
    <property type="entry name" value="C-terminal effector domain of the bipartite response regulators"/>
    <property type="match status" value="1"/>
</dbReference>
<dbReference type="RefSeq" id="WP_143019650.1">
    <property type="nucleotide sequence ID" value="NZ_FMZO01000002.1"/>
</dbReference>
<keyword evidence="6" id="KW-0472">Membrane</keyword>
<evidence type="ECO:0000256" key="2">
    <source>
        <dbReference type="ARBA" id="ARBA00022490"/>
    </source>
</evidence>
<dbReference type="Proteomes" id="UP000198757">
    <property type="component" value="Unassembled WGS sequence"/>
</dbReference>
<comment type="similarity">
    <text evidence="5">Belongs to the Rap family.</text>
</comment>
<evidence type="ECO:0000256" key="3">
    <source>
        <dbReference type="ARBA" id="ARBA00022737"/>
    </source>
</evidence>
<sequence>MQPTITFKFLFCFLFFNLLPFTHCGAQDLETLLAPLSPPERVRYVSGYIEVKNIVNTPRFDSFLHQVKVFAEKKKDALLLDEANYLINGIPIFKEQDSETRIALIKRSQEAYQRKNDRLHVGDCLVAIGQIQFANEQYAAAFENLLEAAEIFKKLGYAQVPKIGKYLHDFALDYFFFREYDKAILYMKESVKLPGYNDNLDIQRYNTLGMSYLKLDRLDSAYRYLDTAYQKASGYKDSFWIGLSAGNIGEVLYAKGEYQRALRYFLEDYRFNIHSDFPDVQQNICVNLAKNYLRLNMLDKAHYYLQLTGQFLPKSKTTTFGNQQLLELAKLNYYDLGYRYYLACNDYKTALLYADSLHQAERIRDQKYNTLQVEMASGKLALLQSKVALQKKELAHEQQRRVRNMIIVSLVVLFILSLLIFRNRQVLLRARLERAAHHLKLSELKLNEFAAQIQEKSKLVADMKEKLEQHPGTDNSLLQQLHQATILTDSDWMRFKTLFEQVHSGFLLRLREKYPEISPAEIRYLTLAKLRFSTREMAAALGVSTQSIRTNWYRIRKKLDLPESLNVDELVANV</sequence>